<dbReference type="Proteomes" id="UP000499080">
    <property type="component" value="Unassembled WGS sequence"/>
</dbReference>
<feature type="region of interest" description="Disordered" evidence="1">
    <location>
        <begin position="1"/>
        <end position="26"/>
    </location>
</feature>
<dbReference type="EMBL" id="BGPR01294340">
    <property type="protein sequence ID" value="GBN52622.1"/>
    <property type="molecule type" value="Genomic_DNA"/>
</dbReference>
<gene>
    <name evidence="2" type="ORF">AVEN_272456_1</name>
</gene>
<dbReference type="AlphaFoldDB" id="A0A4Y2PNG7"/>
<evidence type="ECO:0000313" key="2">
    <source>
        <dbReference type="EMBL" id="GBN52622.1"/>
    </source>
</evidence>
<accession>A0A4Y2PNG7</accession>
<evidence type="ECO:0000256" key="1">
    <source>
        <dbReference type="SAM" id="MobiDB-lite"/>
    </source>
</evidence>
<reference evidence="2 3" key="1">
    <citation type="journal article" date="2019" name="Sci. Rep.">
        <title>Orb-weaving spider Araneus ventricosus genome elucidates the spidroin gene catalogue.</title>
        <authorList>
            <person name="Kono N."/>
            <person name="Nakamura H."/>
            <person name="Ohtoshi R."/>
            <person name="Moran D.A.P."/>
            <person name="Shinohara A."/>
            <person name="Yoshida Y."/>
            <person name="Fujiwara M."/>
            <person name="Mori M."/>
            <person name="Tomita M."/>
            <person name="Arakawa K."/>
        </authorList>
    </citation>
    <scope>NUCLEOTIDE SEQUENCE [LARGE SCALE GENOMIC DNA]</scope>
</reference>
<evidence type="ECO:0000313" key="3">
    <source>
        <dbReference type="Proteomes" id="UP000499080"/>
    </source>
</evidence>
<sequence length="49" mass="5065">MQPRLAPDKVRHCPPSGRPGSPHTFLPPLKPENGCCSPGNDVTTATAGA</sequence>
<proteinExistence type="predicted"/>
<feature type="non-terminal residue" evidence="2">
    <location>
        <position position="49"/>
    </location>
</feature>
<comment type="caution">
    <text evidence="2">The sequence shown here is derived from an EMBL/GenBank/DDBJ whole genome shotgun (WGS) entry which is preliminary data.</text>
</comment>
<keyword evidence="3" id="KW-1185">Reference proteome</keyword>
<name>A0A4Y2PNG7_ARAVE</name>
<feature type="compositionally biased region" description="Basic and acidic residues" evidence="1">
    <location>
        <begin position="1"/>
        <end position="11"/>
    </location>
</feature>
<protein>
    <submittedName>
        <fullName evidence="2">Uncharacterized protein</fullName>
    </submittedName>
</protein>
<organism evidence="2 3">
    <name type="scientific">Araneus ventricosus</name>
    <name type="common">Orbweaver spider</name>
    <name type="synonym">Epeira ventricosa</name>
    <dbReference type="NCBI Taxonomy" id="182803"/>
    <lineage>
        <taxon>Eukaryota</taxon>
        <taxon>Metazoa</taxon>
        <taxon>Ecdysozoa</taxon>
        <taxon>Arthropoda</taxon>
        <taxon>Chelicerata</taxon>
        <taxon>Arachnida</taxon>
        <taxon>Araneae</taxon>
        <taxon>Araneomorphae</taxon>
        <taxon>Entelegynae</taxon>
        <taxon>Araneoidea</taxon>
        <taxon>Araneidae</taxon>
        <taxon>Araneus</taxon>
    </lineage>
</organism>